<evidence type="ECO:0000256" key="5">
    <source>
        <dbReference type="ARBA" id="ARBA00023136"/>
    </source>
</evidence>
<dbReference type="InterPro" id="IPR000620">
    <property type="entry name" value="EamA_dom"/>
</dbReference>
<proteinExistence type="inferred from homology"/>
<evidence type="ECO:0000313" key="8">
    <source>
        <dbReference type="EMBL" id="BDZ42446.1"/>
    </source>
</evidence>
<feature type="transmembrane region" description="Helical" evidence="6">
    <location>
        <begin position="24"/>
        <end position="43"/>
    </location>
</feature>
<gene>
    <name evidence="8" type="ORF">GCM10025865_17450</name>
</gene>
<feature type="transmembrane region" description="Helical" evidence="6">
    <location>
        <begin position="108"/>
        <end position="128"/>
    </location>
</feature>
<feature type="transmembrane region" description="Helical" evidence="6">
    <location>
        <begin position="196"/>
        <end position="216"/>
    </location>
</feature>
<feature type="transmembrane region" description="Helical" evidence="6">
    <location>
        <begin position="160"/>
        <end position="184"/>
    </location>
</feature>
<evidence type="ECO:0000256" key="6">
    <source>
        <dbReference type="SAM" id="Phobius"/>
    </source>
</evidence>
<name>A0ABN6XC41_9CELL</name>
<evidence type="ECO:0000256" key="3">
    <source>
        <dbReference type="ARBA" id="ARBA00022692"/>
    </source>
</evidence>
<evidence type="ECO:0000256" key="1">
    <source>
        <dbReference type="ARBA" id="ARBA00004141"/>
    </source>
</evidence>
<feature type="transmembrane region" description="Helical" evidence="6">
    <location>
        <begin position="134"/>
        <end position="153"/>
    </location>
</feature>
<reference evidence="9" key="1">
    <citation type="journal article" date="2019" name="Int. J. Syst. Evol. Microbiol.">
        <title>The Global Catalogue of Microorganisms (GCM) 10K type strain sequencing project: providing services to taxonomists for standard genome sequencing and annotation.</title>
        <authorList>
            <consortium name="The Broad Institute Genomics Platform"/>
            <consortium name="The Broad Institute Genome Sequencing Center for Infectious Disease"/>
            <person name="Wu L."/>
            <person name="Ma J."/>
        </authorList>
    </citation>
    <scope>NUCLEOTIDE SEQUENCE [LARGE SCALE GENOMIC DNA]</scope>
    <source>
        <strain evidence="9">NBRC 108565</strain>
    </source>
</reference>
<feature type="domain" description="EamA" evidence="7">
    <location>
        <begin position="134"/>
        <end position="266"/>
    </location>
</feature>
<dbReference type="InterPro" id="IPR050638">
    <property type="entry name" value="AA-Vitamin_Transporters"/>
</dbReference>
<sequence length="428" mass="43777">MTALAPVAWGSTYLVTREWLPADAPLWGAVLRALPAGLLLLALRPRLPHGRWWWRSAVLGTLTSGAFYVLVYVAAQLLPASVASTVMAASPAALMLVAWPLLSQRPRLLALTGAAVGVGGVALLVGPGGGVNPLGVAAAVAAMLMSAVGYALTTRWARDVDLVASTAWQLVAGGLVVLPFAVLVEGGPPAVGAPGIAAYLYVAVVATALASVAWFGGLRRLPAGTVGLLGLLNPLTGVLLGVLVAGEVLGVSGVAGIGLVLAGVVLGRPRPALQGRTGRRSRPAAVPSALGAALEEPDDVAVRVGEHGPPARRRDLGLRHLDGTAELGHLRERVVDRVDLDVAARLREPLAARGQTAAADPVRRTPHGVALEPGHLGDLPAEQSAVEPGRPVHVGDRDVDVCDVSVCHDVSSVLSYPPGGQVRPSPRG</sequence>
<feature type="domain" description="EamA" evidence="7">
    <location>
        <begin position="3"/>
        <end position="125"/>
    </location>
</feature>
<feature type="transmembrane region" description="Helical" evidence="6">
    <location>
        <begin position="223"/>
        <end position="243"/>
    </location>
</feature>
<protein>
    <recommendedName>
        <fullName evidence="7">EamA domain-containing protein</fullName>
    </recommendedName>
</protein>
<evidence type="ECO:0000313" key="9">
    <source>
        <dbReference type="Proteomes" id="UP001321475"/>
    </source>
</evidence>
<accession>A0ABN6XC41</accession>
<dbReference type="SUPFAM" id="SSF103481">
    <property type="entry name" value="Multidrug resistance efflux transporter EmrE"/>
    <property type="match status" value="2"/>
</dbReference>
<dbReference type="PANTHER" id="PTHR32322:SF2">
    <property type="entry name" value="EAMA DOMAIN-CONTAINING PROTEIN"/>
    <property type="match status" value="1"/>
</dbReference>
<dbReference type="InterPro" id="IPR037185">
    <property type="entry name" value="EmrE-like"/>
</dbReference>
<feature type="transmembrane region" description="Helical" evidence="6">
    <location>
        <begin position="81"/>
        <end position="101"/>
    </location>
</feature>
<dbReference type="Pfam" id="PF00892">
    <property type="entry name" value="EamA"/>
    <property type="match status" value="2"/>
</dbReference>
<comment type="similarity">
    <text evidence="2">Belongs to the EamA transporter family.</text>
</comment>
<organism evidence="8 9">
    <name type="scientific">Paraoerskovia sediminicola</name>
    <dbReference type="NCBI Taxonomy" id="1138587"/>
    <lineage>
        <taxon>Bacteria</taxon>
        <taxon>Bacillati</taxon>
        <taxon>Actinomycetota</taxon>
        <taxon>Actinomycetes</taxon>
        <taxon>Micrococcales</taxon>
        <taxon>Cellulomonadaceae</taxon>
        <taxon>Paraoerskovia</taxon>
    </lineage>
</organism>
<evidence type="ECO:0000256" key="4">
    <source>
        <dbReference type="ARBA" id="ARBA00022989"/>
    </source>
</evidence>
<keyword evidence="9" id="KW-1185">Reference proteome</keyword>
<feature type="transmembrane region" description="Helical" evidence="6">
    <location>
        <begin position="52"/>
        <end position="75"/>
    </location>
</feature>
<keyword evidence="3 6" id="KW-0812">Transmembrane</keyword>
<dbReference type="Gene3D" id="1.10.3730.20">
    <property type="match status" value="1"/>
</dbReference>
<comment type="subcellular location">
    <subcellularLocation>
        <location evidence="1">Membrane</location>
        <topology evidence="1">Multi-pass membrane protein</topology>
    </subcellularLocation>
</comment>
<dbReference type="PANTHER" id="PTHR32322">
    <property type="entry name" value="INNER MEMBRANE TRANSPORTER"/>
    <property type="match status" value="1"/>
</dbReference>
<feature type="transmembrane region" description="Helical" evidence="6">
    <location>
        <begin position="249"/>
        <end position="267"/>
    </location>
</feature>
<dbReference type="Proteomes" id="UP001321475">
    <property type="component" value="Chromosome"/>
</dbReference>
<evidence type="ECO:0000259" key="7">
    <source>
        <dbReference type="Pfam" id="PF00892"/>
    </source>
</evidence>
<evidence type="ECO:0000256" key="2">
    <source>
        <dbReference type="ARBA" id="ARBA00007362"/>
    </source>
</evidence>
<dbReference type="EMBL" id="AP027729">
    <property type="protein sequence ID" value="BDZ42446.1"/>
    <property type="molecule type" value="Genomic_DNA"/>
</dbReference>
<keyword evidence="4 6" id="KW-1133">Transmembrane helix</keyword>
<keyword evidence="5 6" id="KW-0472">Membrane</keyword>